<gene>
    <name evidence="1" type="ORF">HPB50_024080</name>
</gene>
<accession>A0ACB7SNY4</accession>
<proteinExistence type="predicted"/>
<evidence type="ECO:0000313" key="2">
    <source>
        <dbReference type="Proteomes" id="UP000821845"/>
    </source>
</evidence>
<dbReference type="Proteomes" id="UP000821845">
    <property type="component" value="Chromosome 3"/>
</dbReference>
<keyword evidence="2" id="KW-1185">Reference proteome</keyword>
<name>A0ACB7SNY4_HYAAI</name>
<evidence type="ECO:0000313" key="1">
    <source>
        <dbReference type="EMBL" id="KAH6936917.1"/>
    </source>
</evidence>
<reference evidence="1" key="1">
    <citation type="submission" date="2020-05" db="EMBL/GenBank/DDBJ databases">
        <title>Large-scale comparative analyses of tick genomes elucidate their genetic diversity and vector capacities.</title>
        <authorList>
            <person name="Jia N."/>
            <person name="Wang J."/>
            <person name="Shi W."/>
            <person name="Du L."/>
            <person name="Sun Y."/>
            <person name="Zhan W."/>
            <person name="Jiang J."/>
            <person name="Wang Q."/>
            <person name="Zhang B."/>
            <person name="Ji P."/>
            <person name="Sakyi L.B."/>
            <person name="Cui X."/>
            <person name="Yuan T."/>
            <person name="Jiang B."/>
            <person name="Yang W."/>
            <person name="Lam T.T.-Y."/>
            <person name="Chang Q."/>
            <person name="Ding S."/>
            <person name="Wang X."/>
            <person name="Zhu J."/>
            <person name="Ruan X."/>
            <person name="Zhao L."/>
            <person name="Wei J."/>
            <person name="Que T."/>
            <person name="Du C."/>
            <person name="Cheng J."/>
            <person name="Dai P."/>
            <person name="Han X."/>
            <person name="Huang E."/>
            <person name="Gao Y."/>
            <person name="Liu J."/>
            <person name="Shao H."/>
            <person name="Ye R."/>
            <person name="Li L."/>
            <person name="Wei W."/>
            <person name="Wang X."/>
            <person name="Wang C."/>
            <person name="Yang T."/>
            <person name="Huo Q."/>
            <person name="Li W."/>
            <person name="Guo W."/>
            <person name="Chen H."/>
            <person name="Zhou L."/>
            <person name="Ni X."/>
            <person name="Tian J."/>
            <person name="Zhou Y."/>
            <person name="Sheng Y."/>
            <person name="Liu T."/>
            <person name="Pan Y."/>
            <person name="Xia L."/>
            <person name="Li J."/>
            <person name="Zhao F."/>
            <person name="Cao W."/>
        </authorList>
    </citation>
    <scope>NUCLEOTIDE SEQUENCE</scope>
    <source>
        <strain evidence="1">Hyas-2018</strain>
    </source>
</reference>
<sequence>MQSQPRFTVKPVQRLDSKWLARDLQCIFSYEGLAQSWNELVKDGELQAVTNDALSQGRAVDQLKACLKTLVCEQHQLSWEAAASTLSSVRLKQQLAVATRYYAALVRRRKPSLPVDSPTSHVISQSPDTRRTKLPSEQPMQALARVGSRAALSFAFAFLKRAWRSGEDSELCGELLRESLEALRAMPEATLFHQEAVSSVWLEVVERADKFLRSVVLGDINIGVGQHSRGCSQVPVPDQQLALSLLLELCIQQGTLGRLLSGVLLLLQLWDSGKYELDNRTVSHGTSVPLVTLLQRFQSINCSRPKQVEKCSYENGDIPLVNPTECFLSLLTLPDDDSLSVDLQQCAVVIMCHLDRLASPYLPQVSRLSPKCSGGPIQEVLAISWLSWDVSEPVALNELAELSVRQICCLSTGLVILSSLGKVFVLRQDESELHLIEGFGSQGVVSIASHLQEDRFLALNTDGDVFSCSNIGSFLQDDKTLPFGVLSAFLMNISQERRRFALNGLFQKTSAGCSRLVQPAGTYTTSVSRSAIASFAA</sequence>
<organism evidence="1 2">
    <name type="scientific">Hyalomma asiaticum</name>
    <name type="common">Tick</name>
    <dbReference type="NCBI Taxonomy" id="266040"/>
    <lineage>
        <taxon>Eukaryota</taxon>
        <taxon>Metazoa</taxon>
        <taxon>Ecdysozoa</taxon>
        <taxon>Arthropoda</taxon>
        <taxon>Chelicerata</taxon>
        <taxon>Arachnida</taxon>
        <taxon>Acari</taxon>
        <taxon>Parasitiformes</taxon>
        <taxon>Ixodida</taxon>
        <taxon>Ixodoidea</taxon>
        <taxon>Ixodidae</taxon>
        <taxon>Hyalomminae</taxon>
        <taxon>Hyalomma</taxon>
    </lineage>
</organism>
<dbReference type="EMBL" id="CM023483">
    <property type="protein sequence ID" value="KAH6936917.1"/>
    <property type="molecule type" value="Genomic_DNA"/>
</dbReference>
<comment type="caution">
    <text evidence="1">The sequence shown here is derived from an EMBL/GenBank/DDBJ whole genome shotgun (WGS) entry which is preliminary data.</text>
</comment>
<protein>
    <submittedName>
        <fullName evidence="1">Uncharacterized protein</fullName>
    </submittedName>
</protein>